<sequence length="53" mass="6080">SVSRAMSTENLESLQNSMFTENLEPLQNFQNDSNDNETSTKKPDKQVFSKQIK</sequence>
<accession>A0A9N9JD49</accession>
<dbReference type="AlphaFoldDB" id="A0A9N9JD49"/>
<evidence type="ECO:0000313" key="3">
    <source>
        <dbReference type="Proteomes" id="UP000789396"/>
    </source>
</evidence>
<organism evidence="2 3">
    <name type="scientific">Racocetra fulgida</name>
    <dbReference type="NCBI Taxonomy" id="60492"/>
    <lineage>
        <taxon>Eukaryota</taxon>
        <taxon>Fungi</taxon>
        <taxon>Fungi incertae sedis</taxon>
        <taxon>Mucoromycota</taxon>
        <taxon>Glomeromycotina</taxon>
        <taxon>Glomeromycetes</taxon>
        <taxon>Diversisporales</taxon>
        <taxon>Gigasporaceae</taxon>
        <taxon>Racocetra</taxon>
    </lineage>
</organism>
<reference evidence="2" key="1">
    <citation type="submission" date="2021-06" db="EMBL/GenBank/DDBJ databases">
        <authorList>
            <person name="Kallberg Y."/>
            <person name="Tangrot J."/>
            <person name="Rosling A."/>
        </authorList>
    </citation>
    <scope>NUCLEOTIDE SEQUENCE</scope>
    <source>
        <strain evidence="2">IN212</strain>
    </source>
</reference>
<name>A0A9N9JD49_9GLOM</name>
<feature type="compositionally biased region" description="Basic and acidic residues" evidence="1">
    <location>
        <begin position="38"/>
        <end position="47"/>
    </location>
</feature>
<evidence type="ECO:0000313" key="2">
    <source>
        <dbReference type="EMBL" id="CAG8770336.1"/>
    </source>
</evidence>
<proteinExistence type="predicted"/>
<evidence type="ECO:0000256" key="1">
    <source>
        <dbReference type="SAM" id="MobiDB-lite"/>
    </source>
</evidence>
<keyword evidence="3" id="KW-1185">Reference proteome</keyword>
<protein>
    <submittedName>
        <fullName evidence="2">13313_t:CDS:1</fullName>
    </submittedName>
</protein>
<feature type="compositionally biased region" description="Polar residues" evidence="1">
    <location>
        <begin position="1"/>
        <end position="37"/>
    </location>
</feature>
<gene>
    <name evidence="2" type="ORF">RFULGI_LOCUS15016</name>
</gene>
<dbReference type="EMBL" id="CAJVPZ010046054">
    <property type="protein sequence ID" value="CAG8770336.1"/>
    <property type="molecule type" value="Genomic_DNA"/>
</dbReference>
<comment type="caution">
    <text evidence="2">The sequence shown here is derived from an EMBL/GenBank/DDBJ whole genome shotgun (WGS) entry which is preliminary data.</text>
</comment>
<dbReference type="Proteomes" id="UP000789396">
    <property type="component" value="Unassembled WGS sequence"/>
</dbReference>
<feature type="non-terminal residue" evidence="2">
    <location>
        <position position="1"/>
    </location>
</feature>
<feature type="region of interest" description="Disordered" evidence="1">
    <location>
        <begin position="1"/>
        <end position="53"/>
    </location>
</feature>
<feature type="non-terminal residue" evidence="2">
    <location>
        <position position="53"/>
    </location>
</feature>